<dbReference type="Pfam" id="PF01315">
    <property type="entry name" value="Ald_Xan_dh_C"/>
    <property type="match status" value="1"/>
</dbReference>
<keyword evidence="4" id="KW-1185">Reference proteome</keyword>
<feature type="domain" description="Aldehyde oxidase/xanthine dehydrogenase a/b hammerhead" evidence="2">
    <location>
        <begin position="21"/>
        <end position="136"/>
    </location>
</feature>
<name>A0ABW4QUF2_9BACT</name>
<comment type="caution">
    <text evidence="3">The sequence shown here is derived from an EMBL/GenBank/DDBJ whole genome shotgun (WGS) entry which is preliminary data.</text>
</comment>
<dbReference type="SMART" id="SM01008">
    <property type="entry name" value="Ald_Xan_dh_C"/>
    <property type="match status" value="1"/>
</dbReference>
<dbReference type="PANTHER" id="PTHR11908">
    <property type="entry name" value="XANTHINE DEHYDROGENASE"/>
    <property type="match status" value="1"/>
</dbReference>
<organism evidence="3 4">
    <name type="scientific">Hymenobacter bucti</name>
    <dbReference type="NCBI Taxonomy" id="1844114"/>
    <lineage>
        <taxon>Bacteria</taxon>
        <taxon>Pseudomonadati</taxon>
        <taxon>Bacteroidota</taxon>
        <taxon>Cytophagia</taxon>
        <taxon>Cytophagales</taxon>
        <taxon>Hymenobacteraceae</taxon>
        <taxon>Hymenobacter</taxon>
    </lineage>
</organism>
<dbReference type="InterPro" id="IPR016208">
    <property type="entry name" value="Ald_Oxase/xanthine_DH-like"/>
</dbReference>
<protein>
    <submittedName>
        <fullName evidence="3">Xanthine dehydrogenase family protein molybdopterin-binding subunit</fullName>
    </submittedName>
</protein>
<dbReference type="PANTHER" id="PTHR11908:SF153">
    <property type="entry name" value="DEHYDROGENASE"/>
    <property type="match status" value="1"/>
</dbReference>
<dbReference type="Gene3D" id="3.30.365.10">
    <property type="entry name" value="Aldehyde oxidase/xanthine dehydrogenase, molybdopterin binding domain"/>
    <property type="match status" value="4"/>
</dbReference>
<dbReference type="Proteomes" id="UP001597197">
    <property type="component" value="Unassembled WGS sequence"/>
</dbReference>
<dbReference type="RefSeq" id="WP_382313549.1">
    <property type="nucleotide sequence ID" value="NZ_JBHUFD010000003.1"/>
</dbReference>
<dbReference type="SUPFAM" id="SSF56003">
    <property type="entry name" value="Molybdenum cofactor-binding domain"/>
    <property type="match status" value="1"/>
</dbReference>
<dbReference type="InterPro" id="IPR036856">
    <property type="entry name" value="Ald_Oxase/Xan_DH_a/b_sf"/>
</dbReference>
<evidence type="ECO:0000256" key="1">
    <source>
        <dbReference type="SAM" id="MobiDB-lite"/>
    </source>
</evidence>
<dbReference type="InterPro" id="IPR000674">
    <property type="entry name" value="Ald_Oxase/Xan_DH_a/b"/>
</dbReference>
<sequence>MSHPTYIGKPISRVDGRAKVTGEAKYAAEFNTPGLTYGFVVSSAITKGTITGIDATEALGLPGVLQVFTHENAPHPARLDRSFKDEDSLSGSPFRPLYSPDVKFGQQPIALVVAESYEVARYAASLVRVEYAAELPDTDLASKRKHGFDAPKGKSGFEAPKSRGNFKSAMKKAPVQFEAEYTHMPEHHNPLELFGTTVVLEEDGKLTIYDKTQGVVNNQAYVMKVFGLKKSEVRLLSPYMGGGFGSGLRPQYQLYLAVMAARELRRSVRVVLTRQQMFSFGHRPGTLQTVALGADLDGTLQAISHEALAETSTFENYTENVVNWSGMLYQCDNVDLGYFLTKLDVFTPMDMRAPGAATGVIALEIALDELSYKLNMDPLELRLKNYAPENQMEGKPFSSKALREAYAQGAERFGWARRASQPRATREGTKLIGWGMASGMWEAKQGKGSAKARLSVTGKLEVGSATADIGTGTYTAMTVIAAETLGLPLDQVTFRLGDTDLPEAPFEGGSRTVATVGSAVKEVCEKIAKQVFKLAQKVENSPLADADFDEVEFTNGYVQRRDEPATAVSFTEAMRQGEVMYLEEETTAIPSVVNQLRFAYYSHSAVFVEVEVDEDLGQICVRRVVSAIAGGRVISLKTATSQISGAIVWGISMALEEESVLDQNLGRFMNHNLAEYHVAVNADIHDIEVIFVPEPDEHVNPLGAKGLGEIGIVGVPAAISNAIYHATGKRVRDFPITLDKLL</sequence>
<reference evidence="4" key="1">
    <citation type="journal article" date="2019" name="Int. J. Syst. Evol. Microbiol.">
        <title>The Global Catalogue of Microorganisms (GCM) 10K type strain sequencing project: providing services to taxonomists for standard genome sequencing and annotation.</title>
        <authorList>
            <consortium name="The Broad Institute Genomics Platform"/>
            <consortium name="The Broad Institute Genome Sequencing Center for Infectious Disease"/>
            <person name="Wu L."/>
            <person name="Ma J."/>
        </authorList>
    </citation>
    <scope>NUCLEOTIDE SEQUENCE [LARGE SCALE GENOMIC DNA]</scope>
    <source>
        <strain evidence="4">CGMCC 1.15795</strain>
    </source>
</reference>
<dbReference type="Pfam" id="PF20256">
    <property type="entry name" value="MoCoBD_2"/>
    <property type="match status" value="1"/>
</dbReference>
<dbReference type="Pfam" id="PF02738">
    <property type="entry name" value="MoCoBD_1"/>
    <property type="match status" value="1"/>
</dbReference>
<dbReference type="EMBL" id="JBHUFD010000003">
    <property type="protein sequence ID" value="MFD1873045.1"/>
    <property type="molecule type" value="Genomic_DNA"/>
</dbReference>
<feature type="region of interest" description="Disordered" evidence="1">
    <location>
        <begin position="144"/>
        <end position="163"/>
    </location>
</feature>
<dbReference type="SUPFAM" id="SSF54665">
    <property type="entry name" value="CO dehydrogenase molybdoprotein N-domain-like"/>
    <property type="match status" value="1"/>
</dbReference>
<dbReference type="Gene3D" id="3.90.1170.50">
    <property type="entry name" value="Aldehyde oxidase/xanthine dehydrogenase, a/b hammerhead"/>
    <property type="match status" value="1"/>
</dbReference>
<gene>
    <name evidence="3" type="ORF">ACFSDX_11440</name>
</gene>
<dbReference type="InterPro" id="IPR037165">
    <property type="entry name" value="AldOxase/xan_DH_Mopterin-bd_sf"/>
</dbReference>
<dbReference type="InterPro" id="IPR046867">
    <property type="entry name" value="AldOxase/xan_DH_MoCoBD2"/>
</dbReference>
<evidence type="ECO:0000259" key="2">
    <source>
        <dbReference type="SMART" id="SM01008"/>
    </source>
</evidence>
<accession>A0ABW4QUF2</accession>
<proteinExistence type="predicted"/>
<evidence type="ECO:0000313" key="4">
    <source>
        <dbReference type="Proteomes" id="UP001597197"/>
    </source>
</evidence>
<evidence type="ECO:0000313" key="3">
    <source>
        <dbReference type="EMBL" id="MFD1873045.1"/>
    </source>
</evidence>
<dbReference type="InterPro" id="IPR008274">
    <property type="entry name" value="AldOxase/xan_DH_MoCoBD1"/>
</dbReference>